<accession>A0ABR3EV08</accession>
<protein>
    <submittedName>
        <fullName evidence="1">Uncharacterized protein</fullName>
    </submittedName>
</protein>
<dbReference type="Proteomes" id="UP001465976">
    <property type="component" value="Unassembled WGS sequence"/>
</dbReference>
<reference evidence="1 2" key="1">
    <citation type="submission" date="2024-02" db="EMBL/GenBank/DDBJ databases">
        <title>A draft genome for the cacao thread blight pathogen Marasmius crinis-equi.</title>
        <authorList>
            <person name="Cohen S.P."/>
            <person name="Baruah I.K."/>
            <person name="Amoako-Attah I."/>
            <person name="Bukari Y."/>
            <person name="Meinhardt L.W."/>
            <person name="Bailey B.A."/>
        </authorList>
    </citation>
    <scope>NUCLEOTIDE SEQUENCE [LARGE SCALE GENOMIC DNA]</scope>
    <source>
        <strain evidence="1 2">GH-76</strain>
    </source>
</reference>
<evidence type="ECO:0000313" key="2">
    <source>
        <dbReference type="Proteomes" id="UP001465976"/>
    </source>
</evidence>
<sequence length="253" mass="28554">MDSLLYLLHVQEQDELDEEFRLHVLCIAALCVGVLENQNRKIRRRNPSRLYLCRPQLMPSPRYNSPWIRLYRSQDDRAFITTMGFDVATFHLLLNGPGHFAELWDSTPIPRDDVSSGGEPRIGARSLDATGGLGLVLHYLASAVLEVGLQQVFAVVPSVLSRYLEFGMDILLRVLRQMPEARIQLPRTLEDFERNSNIIASRHSLLEGAFGSIDGLSLPLQVSDDVELENATYNGWKTDHRINNILVFSPDGA</sequence>
<gene>
    <name evidence="1" type="ORF">V5O48_015256</name>
</gene>
<proteinExistence type="predicted"/>
<evidence type="ECO:0000313" key="1">
    <source>
        <dbReference type="EMBL" id="KAL0566751.1"/>
    </source>
</evidence>
<keyword evidence="2" id="KW-1185">Reference proteome</keyword>
<name>A0ABR3EV08_9AGAR</name>
<dbReference type="EMBL" id="JBAHYK010001790">
    <property type="protein sequence ID" value="KAL0566751.1"/>
    <property type="molecule type" value="Genomic_DNA"/>
</dbReference>
<dbReference type="PANTHER" id="PTHR48471">
    <property type="entry name" value="DDE TNP4 DOMAIN-CONTAINING PROTEIN"/>
    <property type="match status" value="1"/>
</dbReference>
<dbReference type="PANTHER" id="PTHR48471:SF1">
    <property type="entry name" value="DDE TNP4 DOMAIN-CONTAINING PROTEIN"/>
    <property type="match status" value="1"/>
</dbReference>
<organism evidence="1 2">
    <name type="scientific">Marasmius crinis-equi</name>
    <dbReference type="NCBI Taxonomy" id="585013"/>
    <lineage>
        <taxon>Eukaryota</taxon>
        <taxon>Fungi</taxon>
        <taxon>Dikarya</taxon>
        <taxon>Basidiomycota</taxon>
        <taxon>Agaricomycotina</taxon>
        <taxon>Agaricomycetes</taxon>
        <taxon>Agaricomycetidae</taxon>
        <taxon>Agaricales</taxon>
        <taxon>Marasmiineae</taxon>
        <taxon>Marasmiaceae</taxon>
        <taxon>Marasmius</taxon>
    </lineage>
</organism>
<comment type="caution">
    <text evidence="1">The sequence shown here is derived from an EMBL/GenBank/DDBJ whole genome shotgun (WGS) entry which is preliminary data.</text>
</comment>